<comment type="subcellular location">
    <subcellularLocation>
        <location evidence="1">Cell membrane</location>
        <topology evidence="1">Multi-pass membrane protein</topology>
    </subcellularLocation>
</comment>
<reference evidence="8 9" key="1">
    <citation type="submission" date="2018-10" db="EMBL/GenBank/DDBJ databases">
        <title>Tessaracoccus antarcticuss sp. nov., isolated from sediment.</title>
        <authorList>
            <person name="Zhou L.Y."/>
            <person name="Du Z.J."/>
        </authorList>
    </citation>
    <scope>NUCLEOTIDE SEQUENCE [LARGE SCALE GENOMIC DNA]</scope>
    <source>
        <strain evidence="8 9">JDX10</strain>
    </source>
</reference>
<evidence type="ECO:0000256" key="5">
    <source>
        <dbReference type="ARBA" id="ARBA00023136"/>
    </source>
</evidence>
<evidence type="ECO:0000256" key="3">
    <source>
        <dbReference type="ARBA" id="ARBA00022692"/>
    </source>
</evidence>
<keyword evidence="9" id="KW-1185">Reference proteome</keyword>
<keyword evidence="4 6" id="KW-1133">Transmembrane helix</keyword>
<accession>A0A3M0GMD0</accession>
<feature type="domain" description="Cardiolipin synthase N-terminal" evidence="7">
    <location>
        <begin position="13"/>
        <end position="57"/>
    </location>
</feature>
<protein>
    <submittedName>
        <fullName evidence="8">PLDc_N domain-containing protein</fullName>
    </submittedName>
</protein>
<dbReference type="Proteomes" id="UP000275256">
    <property type="component" value="Unassembled WGS sequence"/>
</dbReference>
<evidence type="ECO:0000313" key="9">
    <source>
        <dbReference type="Proteomes" id="UP000275256"/>
    </source>
</evidence>
<keyword evidence="5 6" id="KW-0472">Membrane</keyword>
<evidence type="ECO:0000256" key="6">
    <source>
        <dbReference type="SAM" id="Phobius"/>
    </source>
</evidence>
<dbReference type="Pfam" id="PF13396">
    <property type="entry name" value="PLDc_N"/>
    <property type="match status" value="1"/>
</dbReference>
<evidence type="ECO:0000259" key="7">
    <source>
        <dbReference type="Pfam" id="PF13396"/>
    </source>
</evidence>
<evidence type="ECO:0000256" key="2">
    <source>
        <dbReference type="ARBA" id="ARBA00022475"/>
    </source>
</evidence>
<comment type="caution">
    <text evidence="8">The sequence shown here is derived from an EMBL/GenBank/DDBJ whole genome shotgun (WGS) entry which is preliminary data.</text>
</comment>
<evidence type="ECO:0000313" key="8">
    <source>
        <dbReference type="EMBL" id="RMB58456.1"/>
    </source>
</evidence>
<keyword evidence="3 6" id="KW-0812">Transmembrane</keyword>
<dbReference type="EMBL" id="REFW01000004">
    <property type="protein sequence ID" value="RMB58456.1"/>
    <property type="molecule type" value="Genomic_DNA"/>
</dbReference>
<dbReference type="GO" id="GO:0005886">
    <property type="term" value="C:plasma membrane"/>
    <property type="evidence" value="ECO:0007669"/>
    <property type="project" value="UniProtKB-SubCell"/>
</dbReference>
<evidence type="ECO:0000256" key="4">
    <source>
        <dbReference type="ARBA" id="ARBA00022989"/>
    </source>
</evidence>
<dbReference type="AlphaFoldDB" id="A0A3M0GMD0"/>
<feature type="transmembrane region" description="Helical" evidence="6">
    <location>
        <begin position="34"/>
        <end position="55"/>
    </location>
</feature>
<proteinExistence type="predicted"/>
<gene>
    <name evidence="8" type="ORF">EAX62_13475</name>
</gene>
<dbReference type="RefSeq" id="WP_121902493.1">
    <property type="nucleotide sequence ID" value="NZ_REFW01000004.1"/>
</dbReference>
<sequence>MGRILIILAVVMLTIYCVVEVAQSQPSRIRVMPKWLWAFVVICVPVIGPVTWLLAGRPENTPRRHALGPDDDEDFLRGLR</sequence>
<evidence type="ECO:0000256" key="1">
    <source>
        <dbReference type="ARBA" id="ARBA00004651"/>
    </source>
</evidence>
<organism evidence="8 9">
    <name type="scientific">Tessaracoccus antarcticus</name>
    <dbReference type="NCBI Taxonomy" id="2479848"/>
    <lineage>
        <taxon>Bacteria</taxon>
        <taxon>Bacillati</taxon>
        <taxon>Actinomycetota</taxon>
        <taxon>Actinomycetes</taxon>
        <taxon>Propionibacteriales</taxon>
        <taxon>Propionibacteriaceae</taxon>
        <taxon>Tessaracoccus</taxon>
    </lineage>
</organism>
<dbReference type="OrthoDB" id="3298527at2"/>
<keyword evidence="2" id="KW-1003">Cell membrane</keyword>
<dbReference type="InterPro" id="IPR027379">
    <property type="entry name" value="CLS_N"/>
</dbReference>
<name>A0A3M0GMD0_9ACTN</name>